<feature type="transmembrane region" description="Helical" evidence="1">
    <location>
        <begin position="31"/>
        <end position="52"/>
    </location>
</feature>
<dbReference type="EMBL" id="AP018586">
    <property type="protein sequence ID" value="BBD91499.1"/>
    <property type="molecule type" value="Genomic_DNA"/>
</dbReference>
<dbReference type="GeneID" id="58050163"/>
<protein>
    <recommendedName>
        <fullName evidence="4">DUF3278 domain-containing protein</fullName>
    </recommendedName>
</protein>
<keyword evidence="1" id="KW-1133">Transmembrane helix</keyword>
<reference evidence="2 3" key="1">
    <citation type="submission" date="2018-05" db="EMBL/GenBank/DDBJ databases">
        <title>Complete genome sequencing of three human clinical isolates of Staphylococcus caprae reveals virulence factors similar to those of S. epidermidis and S. capitis.</title>
        <authorList>
            <person name="Watanabe S."/>
            <person name="Cui L."/>
        </authorList>
    </citation>
    <scope>NUCLEOTIDE SEQUENCE [LARGE SCALE GENOMIC DNA]</scope>
    <source>
        <strain evidence="2 3">JMUB590</strain>
    </source>
</reference>
<dbReference type="RefSeq" id="WP_002444414.1">
    <property type="nucleotide sequence ID" value="NZ_AP018585.1"/>
</dbReference>
<feature type="transmembrane region" description="Helical" evidence="1">
    <location>
        <begin position="64"/>
        <end position="83"/>
    </location>
</feature>
<evidence type="ECO:0000256" key="1">
    <source>
        <dbReference type="SAM" id="Phobius"/>
    </source>
</evidence>
<organism evidence="2 3">
    <name type="scientific">Staphylococcus caprae</name>
    <dbReference type="NCBI Taxonomy" id="29380"/>
    <lineage>
        <taxon>Bacteria</taxon>
        <taxon>Bacillati</taxon>
        <taxon>Bacillota</taxon>
        <taxon>Bacilli</taxon>
        <taxon>Bacillales</taxon>
        <taxon>Staphylococcaceae</taxon>
        <taxon>Staphylococcus</taxon>
    </lineage>
</organism>
<keyword evidence="1" id="KW-0812">Transmembrane</keyword>
<proteinExistence type="predicted"/>
<feature type="transmembrane region" description="Helical" evidence="1">
    <location>
        <begin position="140"/>
        <end position="160"/>
    </location>
</feature>
<evidence type="ECO:0000313" key="2">
    <source>
        <dbReference type="EMBL" id="BBD91499.1"/>
    </source>
</evidence>
<accession>A0ABM7FU01</accession>
<dbReference type="InterPro" id="IPR036259">
    <property type="entry name" value="MFS_trans_sf"/>
</dbReference>
<sequence length="166" mass="19712">MSKFNDLMLNWVTSTSTKKDEREKSELNQKLANMFGIYYIITAILIAVFTGIDMYHHTISIQTILLFATFFIFNLIIVFNFSKNRYFEEAAYSPKEYKKLVKRYTILSIIFMVYFGCCMAFFSVMLDYFWNDPISWTNNILHGLISGFFFGAFMFCVYIIKLKKEY</sequence>
<dbReference type="SUPFAM" id="SSF103473">
    <property type="entry name" value="MFS general substrate transporter"/>
    <property type="match status" value="1"/>
</dbReference>
<evidence type="ECO:0000313" key="3">
    <source>
        <dbReference type="Proteomes" id="UP000274772"/>
    </source>
</evidence>
<dbReference type="Proteomes" id="UP000274772">
    <property type="component" value="Chromosome"/>
</dbReference>
<gene>
    <name evidence="2" type="ORF">JMUB590_0389</name>
</gene>
<evidence type="ECO:0008006" key="4">
    <source>
        <dbReference type="Google" id="ProtNLM"/>
    </source>
</evidence>
<feature type="transmembrane region" description="Helical" evidence="1">
    <location>
        <begin position="104"/>
        <end position="128"/>
    </location>
</feature>
<keyword evidence="1" id="KW-0472">Membrane</keyword>
<name>A0ABM7FU01_9STAP</name>
<keyword evidence="3" id="KW-1185">Reference proteome</keyword>